<sequence>MPGWMASLHIIGIILWMGGLFMLTRHVGTHVSRETGVDEDLKVYESKSYYMGVLPGFFLTLATGLYALFLNPKIYLSVDEGVWGSTFHVKLMLVFILIVADQFFHQRMRRFHNKGDGKRKLFMAIHGIVGLCFIIIVFLMKGRYLA</sequence>
<dbReference type="Pfam" id="PF03653">
    <property type="entry name" value="UPF0093"/>
    <property type="match status" value="1"/>
</dbReference>
<comment type="subcellular location">
    <subcellularLocation>
        <location evidence="1">Cell membrane</location>
        <topology evidence="1">Multi-pass membrane protein</topology>
    </subcellularLocation>
</comment>
<dbReference type="EMBL" id="CP041186">
    <property type="protein sequence ID" value="QDG51206.1"/>
    <property type="molecule type" value="Genomic_DNA"/>
</dbReference>
<dbReference type="GO" id="GO:0005886">
    <property type="term" value="C:plasma membrane"/>
    <property type="evidence" value="ECO:0007669"/>
    <property type="project" value="UniProtKB-SubCell"/>
</dbReference>
<organism evidence="16 17">
    <name type="scientific">Persicimonas caeni</name>
    <dbReference type="NCBI Taxonomy" id="2292766"/>
    <lineage>
        <taxon>Bacteria</taxon>
        <taxon>Deltaproteobacteria</taxon>
        <taxon>Bradymonadales</taxon>
        <taxon>Bradymonadaceae</taxon>
        <taxon>Persicimonas</taxon>
    </lineage>
</organism>
<evidence type="ECO:0000256" key="10">
    <source>
        <dbReference type="ARBA" id="ARBA00023002"/>
    </source>
</evidence>
<evidence type="ECO:0000256" key="12">
    <source>
        <dbReference type="ARBA" id="ARBA00023136"/>
    </source>
</evidence>
<comment type="catalytic activity">
    <reaction evidence="13 14">
        <text>protoporphyrinogen IX + 3 A = protoporphyrin IX + 3 AH2</text>
        <dbReference type="Rhea" id="RHEA:62000"/>
        <dbReference type="ChEBI" id="CHEBI:13193"/>
        <dbReference type="ChEBI" id="CHEBI:17499"/>
        <dbReference type="ChEBI" id="CHEBI:57306"/>
        <dbReference type="ChEBI" id="CHEBI:57307"/>
    </reaction>
</comment>
<evidence type="ECO:0000256" key="2">
    <source>
        <dbReference type="ARBA" id="ARBA00005073"/>
    </source>
</evidence>
<evidence type="ECO:0000256" key="8">
    <source>
        <dbReference type="ARBA" id="ARBA00022723"/>
    </source>
</evidence>
<dbReference type="AlphaFoldDB" id="A0A4Y6PS96"/>
<keyword evidence="7 15" id="KW-0812">Transmembrane</keyword>
<keyword evidence="11 14" id="KW-0408">Iron</keyword>
<keyword evidence="6 14" id="KW-0349">Heme</keyword>
<name>A0A4Y6PS96_PERCE</name>
<dbReference type="GO" id="GO:0006782">
    <property type="term" value="P:protoporphyrinogen IX biosynthetic process"/>
    <property type="evidence" value="ECO:0007669"/>
    <property type="project" value="UniProtKB-UniRule"/>
</dbReference>
<reference evidence="16 17" key="1">
    <citation type="submission" date="2019-06" db="EMBL/GenBank/DDBJ databases">
        <title>Persicimonas caeni gen. nov., sp. nov., a predatory bacterium isolated from solar saltern.</title>
        <authorList>
            <person name="Wang S."/>
        </authorList>
    </citation>
    <scope>NUCLEOTIDE SEQUENCE [LARGE SCALE GENOMIC DNA]</scope>
    <source>
        <strain evidence="16 17">YN101</strain>
    </source>
</reference>
<evidence type="ECO:0000313" key="17">
    <source>
        <dbReference type="Proteomes" id="UP000315995"/>
    </source>
</evidence>
<protein>
    <recommendedName>
        <fullName evidence="4 14">Protoporphyrinogen IX oxidase</fullName>
        <ecNumber evidence="14">1.3.99.-</ecNumber>
    </recommendedName>
</protein>
<dbReference type="InterPro" id="IPR005265">
    <property type="entry name" value="HemJ-like"/>
</dbReference>
<keyword evidence="5 14" id="KW-1003">Cell membrane</keyword>
<evidence type="ECO:0000256" key="1">
    <source>
        <dbReference type="ARBA" id="ARBA00004651"/>
    </source>
</evidence>
<dbReference type="PANTHER" id="PTHR40255">
    <property type="entry name" value="UPF0093 MEMBRANE PROTEIN SLR1790"/>
    <property type="match status" value="1"/>
</dbReference>
<dbReference type="GO" id="GO:0070818">
    <property type="term" value="F:protoporphyrinogen oxidase activity"/>
    <property type="evidence" value="ECO:0007669"/>
    <property type="project" value="UniProtKB-UniRule"/>
</dbReference>
<dbReference type="EC" id="1.3.99.-" evidence="14"/>
<feature type="transmembrane region" description="Helical" evidence="15">
    <location>
        <begin position="121"/>
        <end position="140"/>
    </location>
</feature>
<evidence type="ECO:0000256" key="9">
    <source>
        <dbReference type="ARBA" id="ARBA00022989"/>
    </source>
</evidence>
<dbReference type="PANTHER" id="PTHR40255:SF1">
    <property type="entry name" value="PROTOPORPHYRINOGEN IX OXIDASE"/>
    <property type="match status" value="1"/>
</dbReference>
<comment type="pathway">
    <text evidence="2 14">Porphyrin-containing compound metabolism; protoporphyrin-IX biosynthesis; protoporphyrin-IX from protoporphyrinogen-IX: step 1/1.</text>
</comment>
<evidence type="ECO:0000256" key="6">
    <source>
        <dbReference type="ARBA" id="ARBA00022617"/>
    </source>
</evidence>
<evidence type="ECO:0000256" key="5">
    <source>
        <dbReference type="ARBA" id="ARBA00022475"/>
    </source>
</evidence>
<evidence type="ECO:0000256" key="11">
    <source>
        <dbReference type="ARBA" id="ARBA00023004"/>
    </source>
</evidence>
<evidence type="ECO:0000313" key="16">
    <source>
        <dbReference type="EMBL" id="QDG51206.1"/>
    </source>
</evidence>
<keyword evidence="17" id="KW-1185">Reference proteome</keyword>
<evidence type="ECO:0000256" key="13">
    <source>
        <dbReference type="ARBA" id="ARBA00048390"/>
    </source>
</evidence>
<proteinExistence type="inferred from homology"/>
<dbReference type="UniPathway" id="UPA00251">
    <property type="reaction ID" value="UER00324"/>
</dbReference>
<evidence type="ECO:0000256" key="4">
    <source>
        <dbReference type="ARBA" id="ARBA00017504"/>
    </source>
</evidence>
<comment type="function">
    <text evidence="14">Catalyzes the oxidation of protoporphyrinogen IX to protoporphyrin IX.</text>
</comment>
<accession>A0A5B8Y582</accession>
<dbReference type="RefSeq" id="WP_141197691.1">
    <property type="nucleotide sequence ID" value="NZ_CP041186.1"/>
</dbReference>
<feature type="transmembrane region" description="Helical" evidence="15">
    <location>
        <begin position="6"/>
        <end position="28"/>
    </location>
</feature>
<evidence type="ECO:0000256" key="14">
    <source>
        <dbReference type="PIRNR" id="PIRNR004638"/>
    </source>
</evidence>
<evidence type="ECO:0000256" key="7">
    <source>
        <dbReference type="ARBA" id="ARBA00022692"/>
    </source>
</evidence>
<dbReference type="OrthoDB" id="9800824at2"/>
<keyword evidence="9 15" id="KW-1133">Transmembrane helix</keyword>
<dbReference type="PIRSF" id="PIRSF004638">
    <property type="entry name" value="UCP004638"/>
    <property type="match status" value="1"/>
</dbReference>
<dbReference type="GO" id="GO:0046872">
    <property type="term" value="F:metal ion binding"/>
    <property type="evidence" value="ECO:0007669"/>
    <property type="project" value="UniProtKB-UniRule"/>
</dbReference>
<evidence type="ECO:0000256" key="15">
    <source>
        <dbReference type="SAM" id="Phobius"/>
    </source>
</evidence>
<keyword evidence="10" id="KW-0560">Oxidoreductase</keyword>
<evidence type="ECO:0000256" key="3">
    <source>
        <dbReference type="ARBA" id="ARBA00006501"/>
    </source>
</evidence>
<accession>A0A4Y6PS96</accession>
<comment type="cofactor">
    <cofactor evidence="14">
        <name>heme b</name>
        <dbReference type="ChEBI" id="CHEBI:60344"/>
    </cofactor>
    <text evidence="14">Binds 1 heme b (iron(II)-protoporphyrin IX) group per subunit.</text>
</comment>
<feature type="transmembrane region" description="Helical" evidence="15">
    <location>
        <begin position="49"/>
        <end position="69"/>
    </location>
</feature>
<feature type="transmembrane region" description="Helical" evidence="15">
    <location>
        <begin position="81"/>
        <end position="100"/>
    </location>
</feature>
<keyword evidence="12 14" id="KW-0472">Membrane</keyword>
<gene>
    <name evidence="16" type="ORF">FIV42_10780</name>
</gene>
<dbReference type="Proteomes" id="UP000315995">
    <property type="component" value="Chromosome"/>
</dbReference>
<comment type="similarity">
    <text evidence="3 14">Belongs to the HemJ family.</text>
</comment>
<keyword evidence="8 14" id="KW-0479">Metal-binding</keyword>